<evidence type="ECO:0000256" key="5">
    <source>
        <dbReference type="ARBA" id="ARBA00023136"/>
    </source>
</evidence>
<evidence type="ECO:0000313" key="11">
    <source>
        <dbReference type="Proteomes" id="UP000215450"/>
    </source>
</evidence>
<organism evidence="9">
    <name type="scientific">Kingella negevensis</name>
    <dbReference type="NCBI Taxonomy" id="1522312"/>
    <lineage>
        <taxon>Bacteria</taxon>
        <taxon>Pseudomonadati</taxon>
        <taxon>Pseudomonadota</taxon>
        <taxon>Betaproteobacteria</taxon>
        <taxon>Neisseriales</taxon>
        <taxon>Neisseriaceae</taxon>
        <taxon>Kingella</taxon>
    </lineage>
</organism>
<evidence type="ECO:0000256" key="7">
    <source>
        <dbReference type="SAM" id="Phobius"/>
    </source>
</evidence>
<dbReference type="PANTHER" id="PTHR30509:SF9">
    <property type="entry name" value="MULTIDRUG RESISTANCE PROTEIN MDTO"/>
    <property type="match status" value="1"/>
</dbReference>
<keyword evidence="5 7" id="KW-0472">Membrane</keyword>
<dbReference type="OrthoDB" id="6653789at2"/>
<feature type="transmembrane region" description="Helical" evidence="7">
    <location>
        <begin position="77"/>
        <end position="94"/>
    </location>
</feature>
<evidence type="ECO:0000313" key="10">
    <source>
        <dbReference type="EMBL" id="SNB81629.1"/>
    </source>
</evidence>
<evidence type="ECO:0000256" key="6">
    <source>
        <dbReference type="ARBA" id="ARBA00043993"/>
    </source>
</evidence>
<dbReference type="AlphaFoldDB" id="A0A238HHN4"/>
<proteinExistence type="inferred from homology"/>
<evidence type="ECO:0000259" key="8">
    <source>
        <dbReference type="Pfam" id="PF13515"/>
    </source>
</evidence>
<feature type="transmembrane region" description="Helical" evidence="7">
    <location>
        <begin position="124"/>
        <end position="141"/>
    </location>
</feature>
<accession>A0A238HHN4</accession>
<keyword evidence="4 7" id="KW-1133">Transmembrane helix</keyword>
<gene>
    <name evidence="9" type="primary">yeeA</name>
    <name evidence="9" type="ORF">KEBURONENSIS_01910</name>
    <name evidence="10" type="ORF">KEBURONENSIS_01928</name>
</gene>
<dbReference type="PANTHER" id="PTHR30509">
    <property type="entry name" value="P-HYDROXYBENZOIC ACID EFFLUX PUMP SUBUNIT-RELATED"/>
    <property type="match status" value="1"/>
</dbReference>
<keyword evidence="3 7" id="KW-0812">Transmembrane</keyword>
<reference evidence="10 11" key="2">
    <citation type="submission" date="2017-06" db="EMBL/GenBank/DDBJ databases">
        <authorList>
            <person name="Kim H.J."/>
            <person name="Triplett B.A."/>
        </authorList>
    </citation>
    <scope>NUCLEOTIDE SEQUENCE [LARGE SCALE GENOMIC DNA]</scope>
    <source>
        <strain evidence="10">Kingella_eburonensis</strain>
    </source>
</reference>
<dbReference type="EMBL" id="FXUV02000056">
    <property type="protein sequence ID" value="SNB81629.1"/>
    <property type="molecule type" value="Genomic_DNA"/>
</dbReference>
<dbReference type="InterPro" id="IPR049453">
    <property type="entry name" value="Memb_transporter_dom"/>
</dbReference>
<name>A0A238HHN4_9NEIS</name>
<evidence type="ECO:0000256" key="3">
    <source>
        <dbReference type="ARBA" id="ARBA00022692"/>
    </source>
</evidence>
<protein>
    <submittedName>
        <fullName evidence="9">Inner membrane protein YeeA</fullName>
    </submittedName>
</protein>
<sequence>MKAIIQLWLTNWVTPYKRYQYQRNIHALRLALCVVFAIGLGSYFHLKHSEWIAITVFVVLGTIPYQGSIASKSYERILGTMFGMIIGLTMLWLNQNYLRHNILFFILVGLVSFACGFKSLGKRGYAFMLMGLTMCMLLGHSEGDDWVNDGIMRAVNVVLGAAISLAASQLIPLKSTLMWRFTLADNLNDCAKQLASVTGQKVILPGQWMDLQEEQRKINSRLVKTRSLMAPTAVETHISSEVLESIQQNHRSIVSSVNIMFFNVPRLSKPRLSPDEDQLLQRHFFSLQEDLKQVSLMLKGNWQPEIHVNTDDEAAIHQLAVKLPFEVQGFVWTSLNIRAELAEMIDLLQTYKRKWLMKNE</sequence>
<evidence type="ECO:0000313" key="9">
    <source>
        <dbReference type="EMBL" id="SMQ13168.1"/>
    </source>
</evidence>
<feature type="transmembrane region" description="Helical" evidence="7">
    <location>
        <begin position="100"/>
        <end position="117"/>
    </location>
</feature>
<dbReference type="RefSeq" id="WP_095063184.1">
    <property type="nucleotide sequence ID" value="NZ_FXUV02000056.1"/>
</dbReference>
<keyword evidence="2" id="KW-1003">Cell membrane</keyword>
<comment type="subcellular location">
    <subcellularLocation>
        <location evidence="1">Cell membrane</location>
        <topology evidence="1">Multi-pass membrane protein</topology>
    </subcellularLocation>
</comment>
<evidence type="ECO:0000256" key="1">
    <source>
        <dbReference type="ARBA" id="ARBA00004651"/>
    </source>
</evidence>
<feature type="transmembrane region" description="Helical" evidence="7">
    <location>
        <begin position="27"/>
        <end position="45"/>
    </location>
</feature>
<feature type="domain" description="Integral membrane bound transporter" evidence="8">
    <location>
        <begin position="37"/>
        <end position="166"/>
    </location>
</feature>
<dbReference type="Proteomes" id="UP000215450">
    <property type="component" value="Unassembled WGS sequence"/>
</dbReference>
<dbReference type="GO" id="GO:0005886">
    <property type="term" value="C:plasma membrane"/>
    <property type="evidence" value="ECO:0007669"/>
    <property type="project" value="UniProtKB-SubCell"/>
</dbReference>
<dbReference type="Pfam" id="PF13515">
    <property type="entry name" value="FUSC_2"/>
    <property type="match status" value="1"/>
</dbReference>
<dbReference type="STRING" id="1522312.GCA_900177895_00393"/>
<reference evidence="9" key="1">
    <citation type="submission" date="2017-05" db="EMBL/GenBank/DDBJ databases">
        <authorList>
            <person name="Song R."/>
            <person name="Chenine A.L."/>
            <person name="Ruprecht R.M."/>
        </authorList>
    </citation>
    <scope>NUCLEOTIDE SEQUENCE</scope>
    <source>
        <strain evidence="9">Kingella_eburonensis</strain>
    </source>
</reference>
<evidence type="ECO:0000256" key="2">
    <source>
        <dbReference type="ARBA" id="ARBA00022475"/>
    </source>
</evidence>
<evidence type="ECO:0000256" key="4">
    <source>
        <dbReference type="ARBA" id="ARBA00022989"/>
    </source>
</evidence>
<feature type="transmembrane region" description="Helical" evidence="7">
    <location>
        <begin position="51"/>
        <end position="70"/>
    </location>
</feature>
<feature type="transmembrane region" description="Helical" evidence="7">
    <location>
        <begin position="153"/>
        <end position="173"/>
    </location>
</feature>
<dbReference type="EMBL" id="FXUV01000049">
    <property type="protein sequence ID" value="SMQ13168.1"/>
    <property type="molecule type" value="Genomic_DNA"/>
</dbReference>
<comment type="similarity">
    <text evidence="6">Belongs to the YccS/YhfK family.</text>
</comment>
<keyword evidence="11" id="KW-1185">Reference proteome</keyword>